<organism evidence="1 2">
    <name type="scientific">Molossus molossus</name>
    <name type="common">Pallas' mastiff bat</name>
    <name type="synonym">Vespertilio molossus</name>
    <dbReference type="NCBI Taxonomy" id="27622"/>
    <lineage>
        <taxon>Eukaryota</taxon>
        <taxon>Metazoa</taxon>
        <taxon>Chordata</taxon>
        <taxon>Craniata</taxon>
        <taxon>Vertebrata</taxon>
        <taxon>Euteleostomi</taxon>
        <taxon>Mammalia</taxon>
        <taxon>Eutheria</taxon>
        <taxon>Laurasiatheria</taxon>
        <taxon>Chiroptera</taxon>
        <taxon>Yangochiroptera</taxon>
        <taxon>Molossidae</taxon>
        <taxon>Molossus</taxon>
    </lineage>
</organism>
<name>A0A7J8E334_MOLMO</name>
<evidence type="ECO:0000313" key="2">
    <source>
        <dbReference type="Proteomes" id="UP000550707"/>
    </source>
</evidence>
<keyword evidence="2" id="KW-1185">Reference proteome</keyword>
<comment type="caution">
    <text evidence="1">The sequence shown here is derived from an EMBL/GenBank/DDBJ whole genome shotgun (WGS) entry which is preliminary data.</text>
</comment>
<dbReference type="Proteomes" id="UP000550707">
    <property type="component" value="Unassembled WGS sequence"/>
</dbReference>
<protein>
    <submittedName>
        <fullName evidence="1">Uncharacterized protein</fullName>
    </submittedName>
</protein>
<sequence length="140" mass="15631">MSSRYSMGYSIWCTWFGKPCACLELWRFVDMSSCQHEKPSAAAKSELGLCSCDSVSTECWEPRTQWRQLPGKAFKGLGKAKESTLISPGNIAQPILTQVFLFQIHPFIPCILMLWLTLSNQISQLPVTTSVLLVGATRRG</sequence>
<evidence type="ECO:0000313" key="1">
    <source>
        <dbReference type="EMBL" id="KAF6429685.1"/>
    </source>
</evidence>
<gene>
    <name evidence="1" type="ORF">HJG59_009024</name>
</gene>
<accession>A0A7J8E334</accession>
<reference evidence="1 2" key="1">
    <citation type="journal article" date="2020" name="Nature">
        <title>Six reference-quality genomes reveal evolution of bat adaptations.</title>
        <authorList>
            <person name="Jebb D."/>
            <person name="Huang Z."/>
            <person name="Pippel M."/>
            <person name="Hughes G.M."/>
            <person name="Lavrichenko K."/>
            <person name="Devanna P."/>
            <person name="Winkler S."/>
            <person name="Jermiin L.S."/>
            <person name="Skirmuntt E.C."/>
            <person name="Katzourakis A."/>
            <person name="Burkitt-Gray L."/>
            <person name="Ray D.A."/>
            <person name="Sullivan K.A.M."/>
            <person name="Roscito J.G."/>
            <person name="Kirilenko B.M."/>
            <person name="Davalos L.M."/>
            <person name="Corthals A.P."/>
            <person name="Power M.L."/>
            <person name="Jones G."/>
            <person name="Ransome R.D."/>
            <person name="Dechmann D.K.N."/>
            <person name="Locatelli A.G."/>
            <person name="Puechmaille S.J."/>
            <person name="Fedrigo O."/>
            <person name="Jarvis E.D."/>
            <person name="Hiller M."/>
            <person name="Vernes S.C."/>
            <person name="Myers E.W."/>
            <person name="Teeling E.C."/>
        </authorList>
    </citation>
    <scope>NUCLEOTIDE SEQUENCE [LARGE SCALE GENOMIC DNA]</scope>
    <source>
        <strain evidence="1">MMolMol1</strain>
        <tissue evidence="1">Muscle</tissue>
    </source>
</reference>
<proteinExistence type="predicted"/>
<dbReference type="AlphaFoldDB" id="A0A7J8E334"/>
<dbReference type="EMBL" id="JACASF010000015">
    <property type="protein sequence ID" value="KAF6429685.1"/>
    <property type="molecule type" value="Genomic_DNA"/>
</dbReference>
<dbReference type="InParanoid" id="A0A7J8E334"/>